<dbReference type="InterPro" id="IPR020846">
    <property type="entry name" value="MFS_dom"/>
</dbReference>
<feature type="transmembrane region" description="Helical" evidence="5">
    <location>
        <begin position="115"/>
        <end position="134"/>
    </location>
</feature>
<proteinExistence type="predicted"/>
<reference evidence="7" key="1">
    <citation type="submission" date="2022-07" db="EMBL/GenBank/DDBJ databases">
        <title>Chromosome-level genome of Muraenolepis orangiensis.</title>
        <authorList>
            <person name="Kim J."/>
        </authorList>
    </citation>
    <scope>NUCLEOTIDE SEQUENCE</scope>
    <source>
        <strain evidence="7">KU_S4_2022</strain>
        <tissue evidence="7">Muscle</tissue>
    </source>
</reference>
<dbReference type="InterPro" id="IPR005829">
    <property type="entry name" value="Sugar_transporter_CS"/>
</dbReference>
<evidence type="ECO:0000256" key="1">
    <source>
        <dbReference type="ARBA" id="ARBA00004141"/>
    </source>
</evidence>
<feature type="transmembrane region" description="Helical" evidence="5">
    <location>
        <begin position="281"/>
        <end position="304"/>
    </location>
</feature>
<dbReference type="Gene3D" id="1.20.1250.20">
    <property type="entry name" value="MFS general substrate transporter like domains"/>
    <property type="match status" value="1"/>
</dbReference>
<accession>A0A9Q0DM06</accession>
<dbReference type="PANTHER" id="PTHR24064">
    <property type="entry name" value="SOLUTE CARRIER FAMILY 22 MEMBER"/>
    <property type="match status" value="1"/>
</dbReference>
<gene>
    <name evidence="7" type="ORF">NHX12_010320</name>
</gene>
<feature type="transmembrane region" description="Helical" evidence="5">
    <location>
        <begin position="227"/>
        <end position="249"/>
    </location>
</feature>
<keyword evidence="8" id="KW-1185">Reference proteome</keyword>
<dbReference type="GO" id="GO:0016020">
    <property type="term" value="C:membrane"/>
    <property type="evidence" value="ECO:0007669"/>
    <property type="project" value="UniProtKB-SubCell"/>
</dbReference>
<evidence type="ECO:0000256" key="2">
    <source>
        <dbReference type="ARBA" id="ARBA00022692"/>
    </source>
</evidence>
<feature type="domain" description="Major facilitator superfamily (MFS) profile" evidence="6">
    <location>
        <begin position="1"/>
        <end position="369"/>
    </location>
</feature>
<name>A0A9Q0DM06_9TELE</name>
<keyword evidence="3 5" id="KW-1133">Transmembrane helix</keyword>
<dbReference type="EMBL" id="JANIIK010000115">
    <property type="protein sequence ID" value="KAJ3589475.1"/>
    <property type="molecule type" value="Genomic_DNA"/>
</dbReference>
<comment type="subcellular location">
    <subcellularLocation>
        <location evidence="1">Membrane</location>
        <topology evidence="1">Multi-pass membrane protein</topology>
    </subcellularLocation>
</comment>
<evidence type="ECO:0000256" key="3">
    <source>
        <dbReference type="ARBA" id="ARBA00022989"/>
    </source>
</evidence>
<evidence type="ECO:0000313" key="7">
    <source>
        <dbReference type="EMBL" id="KAJ3589475.1"/>
    </source>
</evidence>
<comment type="caution">
    <text evidence="7">The sequence shown here is derived from an EMBL/GenBank/DDBJ whole genome shotgun (WGS) entry which is preliminary data.</text>
</comment>
<dbReference type="InterPro" id="IPR005828">
    <property type="entry name" value="MFS_sugar_transport-like"/>
</dbReference>
<evidence type="ECO:0000256" key="5">
    <source>
        <dbReference type="SAM" id="Phobius"/>
    </source>
</evidence>
<dbReference type="PROSITE" id="PS00216">
    <property type="entry name" value="SUGAR_TRANSPORT_1"/>
    <property type="match status" value="1"/>
</dbReference>
<dbReference type="AlphaFoldDB" id="A0A9Q0DM06"/>
<evidence type="ECO:0000313" key="8">
    <source>
        <dbReference type="Proteomes" id="UP001148018"/>
    </source>
</evidence>
<feature type="transmembrane region" description="Helical" evidence="5">
    <location>
        <begin position="197"/>
        <end position="215"/>
    </location>
</feature>
<organism evidence="7 8">
    <name type="scientific">Muraenolepis orangiensis</name>
    <name type="common">Patagonian moray cod</name>
    <dbReference type="NCBI Taxonomy" id="630683"/>
    <lineage>
        <taxon>Eukaryota</taxon>
        <taxon>Metazoa</taxon>
        <taxon>Chordata</taxon>
        <taxon>Craniata</taxon>
        <taxon>Vertebrata</taxon>
        <taxon>Euteleostomi</taxon>
        <taxon>Actinopterygii</taxon>
        <taxon>Neopterygii</taxon>
        <taxon>Teleostei</taxon>
        <taxon>Neoteleostei</taxon>
        <taxon>Acanthomorphata</taxon>
        <taxon>Zeiogadaria</taxon>
        <taxon>Gadariae</taxon>
        <taxon>Gadiformes</taxon>
        <taxon>Muraenolepidoidei</taxon>
        <taxon>Muraenolepididae</taxon>
        <taxon>Muraenolepis</taxon>
    </lineage>
</organism>
<evidence type="ECO:0000256" key="4">
    <source>
        <dbReference type="ARBA" id="ARBA00023136"/>
    </source>
</evidence>
<feature type="transmembrane region" description="Helical" evidence="5">
    <location>
        <begin position="344"/>
        <end position="364"/>
    </location>
</feature>
<dbReference type="PROSITE" id="PS50850">
    <property type="entry name" value="MFS"/>
    <property type="match status" value="1"/>
</dbReference>
<sequence length="411" mass="46066">MTSSILFFGVAAGSCISGPISDSFGRKKVLFSALAIQTVFSLSQVFSTSWPQFCALHFIVGMAAVSNYLSAFVIGMELLGPTMRTVFSTLGSCMFFGVGYMLLPLMAYYIRDWRLLVLALNAPTVLFLPFWWFIPESPRWLLSQGRVEEAEDILRQAAKKNNVQAPLVIFDRAEVSLKHEEPPATIWDVVRSRDIRWISVTLWIVWIDLSITYYVLSLNTSNLHGSIFLNCFLSAVLELPAYALSWVLIRYCPRRLCLSLSLLFGGLMILFIQLIPSDMTFMAIALEMTGKFGVAVAFALIFPYTAELYPTVLRTTAMSVCSMVSRIGSISAPYLLYLRSSSVALPYTLVGSFTVLTALISLLIPESFGKPLPDSIAHMQEFKGSCRRKKRTQDTQMDEHGIRDHLALRFE</sequence>
<evidence type="ECO:0000259" key="6">
    <source>
        <dbReference type="PROSITE" id="PS50850"/>
    </source>
</evidence>
<dbReference type="OrthoDB" id="3936150at2759"/>
<keyword evidence="4 5" id="KW-0472">Membrane</keyword>
<feature type="transmembrane region" description="Helical" evidence="5">
    <location>
        <begin position="50"/>
        <end position="74"/>
    </location>
</feature>
<dbReference type="InterPro" id="IPR036259">
    <property type="entry name" value="MFS_trans_sf"/>
</dbReference>
<dbReference type="GO" id="GO:0022857">
    <property type="term" value="F:transmembrane transporter activity"/>
    <property type="evidence" value="ECO:0007669"/>
    <property type="project" value="InterPro"/>
</dbReference>
<dbReference type="Proteomes" id="UP001148018">
    <property type="component" value="Unassembled WGS sequence"/>
</dbReference>
<keyword evidence="2 5" id="KW-0812">Transmembrane</keyword>
<protein>
    <recommendedName>
        <fullName evidence="6">Major facilitator superfamily (MFS) profile domain-containing protein</fullName>
    </recommendedName>
</protein>
<feature type="transmembrane region" description="Helical" evidence="5">
    <location>
        <begin position="256"/>
        <end position="275"/>
    </location>
</feature>
<dbReference type="Pfam" id="PF00083">
    <property type="entry name" value="Sugar_tr"/>
    <property type="match status" value="1"/>
</dbReference>
<feature type="transmembrane region" description="Helical" evidence="5">
    <location>
        <begin position="86"/>
        <end position="109"/>
    </location>
</feature>
<dbReference type="SUPFAM" id="SSF103473">
    <property type="entry name" value="MFS general substrate transporter"/>
    <property type="match status" value="1"/>
</dbReference>